<feature type="domain" description="Centromere/kinetochore protein zw10 middle" evidence="2">
    <location>
        <begin position="189"/>
        <end position="319"/>
    </location>
</feature>
<accession>A0A0D8XZ14</accession>
<feature type="coiled-coil region" evidence="1">
    <location>
        <begin position="5"/>
        <end position="65"/>
    </location>
</feature>
<evidence type="ECO:0000313" key="3">
    <source>
        <dbReference type="EMBL" id="KJH49102.1"/>
    </source>
</evidence>
<protein>
    <recommendedName>
        <fullName evidence="2">Centromere/kinetochore protein zw10 middle domain-containing protein</fullName>
    </recommendedName>
</protein>
<dbReference type="STRING" id="29172.A0A0D8XZ14"/>
<evidence type="ECO:0000313" key="4">
    <source>
        <dbReference type="Proteomes" id="UP000053766"/>
    </source>
</evidence>
<organism evidence="3 4">
    <name type="scientific">Dictyocaulus viviparus</name>
    <name type="common">Bovine lungworm</name>
    <dbReference type="NCBI Taxonomy" id="29172"/>
    <lineage>
        <taxon>Eukaryota</taxon>
        <taxon>Metazoa</taxon>
        <taxon>Ecdysozoa</taxon>
        <taxon>Nematoda</taxon>
        <taxon>Chromadorea</taxon>
        <taxon>Rhabditida</taxon>
        <taxon>Rhabditina</taxon>
        <taxon>Rhabditomorpha</taxon>
        <taxon>Strongyloidea</taxon>
        <taxon>Metastrongylidae</taxon>
        <taxon>Dictyocaulus</taxon>
    </lineage>
</organism>
<proteinExistence type="predicted"/>
<dbReference type="OrthoDB" id="534815at2759"/>
<evidence type="ECO:0000259" key="2">
    <source>
        <dbReference type="Pfam" id="PF20665"/>
    </source>
</evidence>
<keyword evidence="4" id="KW-1185">Reference proteome</keyword>
<name>A0A0D8XZ14_DICVI</name>
<dbReference type="EMBL" id="KN716245">
    <property type="protein sequence ID" value="KJH49102.1"/>
    <property type="molecule type" value="Genomic_DNA"/>
</dbReference>
<keyword evidence="1" id="KW-0175">Coiled coil</keyword>
<dbReference type="AlphaFoldDB" id="A0A0D8XZ14"/>
<dbReference type="InterPro" id="IPR048344">
    <property type="entry name" value="Zw10_middle"/>
</dbReference>
<dbReference type="Pfam" id="PF20665">
    <property type="entry name" value="Zw10_middle"/>
    <property type="match status" value="1"/>
</dbReference>
<reference evidence="4" key="2">
    <citation type="journal article" date="2016" name="Sci. Rep.">
        <title>Dictyocaulus viviparus genome, variome and transcriptome elucidate lungworm biology and support future intervention.</title>
        <authorList>
            <person name="McNulty S.N."/>
            <person name="Strube C."/>
            <person name="Rosa B.A."/>
            <person name="Martin J.C."/>
            <person name="Tyagi R."/>
            <person name="Choi Y.J."/>
            <person name="Wang Q."/>
            <person name="Hallsworth Pepin K."/>
            <person name="Zhang X."/>
            <person name="Ozersky P."/>
            <person name="Wilson R.K."/>
            <person name="Sternberg P.W."/>
            <person name="Gasser R.B."/>
            <person name="Mitreva M."/>
        </authorList>
    </citation>
    <scope>NUCLEOTIDE SEQUENCE [LARGE SCALE GENOMIC DNA]</scope>
    <source>
        <strain evidence="4">HannoverDv2000</strain>
    </source>
</reference>
<gene>
    <name evidence="3" type="ORF">DICVIV_04732</name>
</gene>
<reference evidence="3 4" key="1">
    <citation type="submission" date="2013-11" db="EMBL/GenBank/DDBJ databases">
        <title>Draft genome of the bovine lungworm Dictyocaulus viviparus.</title>
        <authorList>
            <person name="Mitreva M."/>
        </authorList>
    </citation>
    <scope>NUCLEOTIDE SEQUENCE [LARGE SCALE GENOMIC DNA]</scope>
    <source>
        <strain evidence="3 4">HannoverDv2000</strain>
    </source>
</reference>
<dbReference type="Proteomes" id="UP000053766">
    <property type="component" value="Unassembled WGS sequence"/>
</dbReference>
<evidence type="ECO:0000256" key="1">
    <source>
        <dbReference type="SAM" id="Coils"/>
    </source>
</evidence>
<sequence length="336" mass="38122">MLGDVEELERDLACGLEMVAKALEERYLEFQPLLEVAEEDIIVKLEELSAKVDDKLRSANNFIRENSENDASSEMSRLTLTTHERHLRKKLLELSDLRQLLDKVHVIEGLLISCRSTKLYEVDEARNLIECVTLLNEITKDEGWVILTGRVRDILREEVNFMIESLKFSMICAFDEFISFPATEVKDTVHMRICNENSARVGTVLASLEMLNELDSRLKRWVGFVIKNFVQPIVDSGDGVDPYGRFVVSNGTSEFIGSSKIKPVRGFSLEGISSSLACLFTRLADSIKNIEVHNRPLSLYIGGFLQEEIMTIFLKRLVVEGTCIVGFRAVQSKSYM</sequence>